<dbReference type="AlphaFoldDB" id="A0A0C2W5R9"/>
<dbReference type="PATRIC" id="fig|135826.4.peg.889"/>
<comment type="caution">
    <text evidence="1">The sequence shown here is derived from an EMBL/GenBank/DDBJ whole genome shotgun (WGS) entry which is preliminary data.</text>
</comment>
<evidence type="ECO:0000313" key="2">
    <source>
        <dbReference type="Proteomes" id="UP000031950"/>
    </source>
</evidence>
<name>A0A0C2W5R9_9BACL</name>
<protein>
    <recommendedName>
        <fullName evidence="3">DUF2817 domain-containing protein</fullName>
    </recommendedName>
</protein>
<dbReference type="EMBL" id="JXRQ01000015">
    <property type="protein sequence ID" value="KIL51383.1"/>
    <property type="molecule type" value="Genomic_DNA"/>
</dbReference>
<dbReference type="Gene3D" id="3.40.630.10">
    <property type="entry name" value="Zn peptidases"/>
    <property type="match status" value="1"/>
</dbReference>
<keyword evidence="2" id="KW-1185">Reference proteome</keyword>
<proteinExistence type="predicted"/>
<dbReference type="CDD" id="cd06233">
    <property type="entry name" value="M14-like"/>
    <property type="match status" value="1"/>
</dbReference>
<dbReference type="Proteomes" id="UP000031950">
    <property type="component" value="Unassembled WGS sequence"/>
</dbReference>
<evidence type="ECO:0000313" key="1">
    <source>
        <dbReference type="EMBL" id="KIL51383.1"/>
    </source>
</evidence>
<organism evidence="1 2">
    <name type="scientific">Jeotgalibacillus alimentarius</name>
    <dbReference type="NCBI Taxonomy" id="135826"/>
    <lineage>
        <taxon>Bacteria</taxon>
        <taxon>Bacillati</taxon>
        <taxon>Bacillota</taxon>
        <taxon>Bacilli</taxon>
        <taxon>Bacillales</taxon>
        <taxon>Caryophanaceae</taxon>
        <taxon>Jeotgalibacillus</taxon>
    </lineage>
</organism>
<gene>
    <name evidence="1" type="ORF">KP77_08950</name>
</gene>
<dbReference type="SUPFAM" id="SSF53187">
    <property type="entry name" value="Zn-dependent exopeptidases"/>
    <property type="match status" value="1"/>
</dbReference>
<dbReference type="InterPro" id="IPR021259">
    <property type="entry name" value="DUF2817"/>
</dbReference>
<sequence>MQIMKTIEEYFPNTYIESRETFRANLEQIKQYWPDAELTTREIGKEEDNTIDMISSGGTETNERVLFMTAGEHGIEGYAGAAMLDVFVQEMANQIDPKRTGICLIHAVNPWGMRNFRRVTENNIDLNRNYLVDPEDVPVDVNEHYENVMKVFLPNGVIDNYHLARIDLQTKLAKGLVSEGYSGLTKAKGMGQYEFPTGVYYGGKEKEENAQFLQAIQEKLLYEYPRVIHMDWHTALGPTNEVTMVMSEDDGRTLKELKNTYGLKNIQQFTPEKTKGDSTHHFHALKNRHYPDTYLFSALFEFGTFGTSMSASLREFMTIILENRLHHDGAIHEKDRQAILDEFKAMFYPEDQEWRLAVLTEGRKAMKSLMQSEGLFTIRG</sequence>
<evidence type="ECO:0008006" key="3">
    <source>
        <dbReference type="Google" id="ProtNLM"/>
    </source>
</evidence>
<reference evidence="1 2" key="1">
    <citation type="submission" date="2015-01" db="EMBL/GenBank/DDBJ databases">
        <title>Genome sequence of Jeotgalibacillus alimentarius.</title>
        <authorList>
            <person name="Goh K.M."/>
            <person name="Chan K.-G."/>
            <person name="Yaakop A.S."/>
            <person name="Ee R."/>
            <person name="Gan H.M."/>
            <person name="Chan C.S."/>
        </authorList>
    </citation>
    <scope>NUCLEOTIDE SEQUENCE [LARGE SCALE GENOMIC DNA]</scope>
    <source>
        <strain evidence="1 2">YKJ-13</strain>
    </source>
</reference>
<accession>A0A0C2W5R9</accession>
<dbReference type="Pfam" id="PF10994">
    <property type="entry name" value="DUF2817"/>
    <property type="match status" value="1"/>
</dbReference>
<dbReference type="STRING" id="135826.KP77_08950"/>